<dbReference type="Gene3D" id="3.30.70.270">
    <property type="match status" value="1"/>
</dbReference>
<dbReference type="GO" id="GO:1902201">
    <property type="term" value="P:negative regulation of bacterial-type flagellum-dependent cell motility"/>
    <property type="evidence" value="ECO:0007669"/>
    <property type="project" value="TreeGrafter"/>
</dbReference>
<reference evidence="5 6" key="1">
    <citation type="submission" date="2017-08" db="EMBL/GenBank/DDBJ databases">
        <title>Infants hospitalized years apart are colonized by the same room-sourced microbial strains.</title>
        <authorList>
            <person name="Brooks B."/>
            <person name="Olm M.R."/>
            <person name="Firek B.A."/>
            <person name="Baker R."/>
            <person name="Thomas B.C."/>
            <person name="Morowitz M.J."/>
            <person name="Banfield J.F."/>
        </authorList>
    </citation>
    <scope>NUCLEOTIDE SEQUENCE [LARGE SCALE GENOMIC DNA]</scope>
    <source>
        <strain evidence="5">S2_005_001_R2_27</strain>
    </source>
</reference>
<dbReference type="PROSITE" id="PS50887">
    <property type="entry name" value="GGDEF"/>
    <property type="match status" value="1"/>
</dbReference>
<dbReference type="NCBIfam" id="TIGR00254">
    <property type="entry name" value="GGDEF"/>
    <property type="match status" value="1"/>
</dbReference>
<dbReference type="SMART" id="SM00304">
    <property type="entry name" value="HAMP"/>
    <property type="match status" value="1"/>
</dbReference>
<evidence type="ECO:0000256" key="1">
    <source>
        <dbReference type="ARBA" id="ARBA00012528"/>
    </source>
</evidence>
<dbReference type="SUPFAM" id="SSF103190">
    <property type="entry name" value="Sensory domain-like"/>
    <property type="match status" value="1"/>
</dbReference>
<evidence type="ECO:0000313" key="6">
    <source>
        <dbReference type="Proteomes" id="UP000248887"/>
    </source>
</evidence>
<dbReference type="Gene3D" id="3.30.450.20">
    <property type="entry name" value="PAS domain"/>
    <property type="match status" value="2"/>
</dbReference>
<dbReference type="GO" id="GO:0005886">
    <property type="term" value="C:plasma membrane"/>
    <property type="evidence" value="ECO:0007669"/>
    <property type="project" value="TreeGrafter"/>
</dbReference>
<protein>
    <recommendedName>
        <fullName evidence="1">diguanylate cyclase</fullName>
        <ecNumber evidence="1">2.7.7.65</ecNumber>
    </recommendedName>
</protein>
<evidence type="ECO:0000256" key="2">
    <source>
        <dbReference type="ARBA" id="ARBA00034247"/>
    </source>
</evidence>
<dbReference type="AlphaFoldDB" id="A0A2W5SIN8"/>
<dbReference type="FunFam" id="3.30.70.270:FF:000001">
    <property type="entry name" value="Diguanylate cyclase domain protein"/>
    <property type="match status" value="1"/>
</dbReference>
<evidence type="ECO:0000259" key="3">
    <source>
        <dbReference type="PROSITE" id="PS50885"/>
    </source>
</evidence>
<dbReference type="InterPro" id="IPR043128">
    <property type="entry name" value="Rev_trsase/Diguanyl_cyclase"/>
</dbReference>
<dbReference type="InterPro" id="IPR029151">
    <property type="entry name" value="Sensor-like_sf"/>
</dbReference>
<dbReference type="PROSITE" id="PS50885">
    <property type="entry name" value="HAMP"/>
    <property type="match status" value="1"/>
</dbReference>
<dbReference type="SUPFAM" id="SSF55073">
    <property type="entry name" value="Nucleotide cyclase"/>
    <property type="match status" value="1"/>
</dbReference>
<gene>
    <name evidence="5" type="ORF">DI549_20145</name>
</gene>
<evidence type="ECO:0000259" key="4">
    <source>
        <dbReference type="PROSITE" id="PS50887"/>
    </source>
</evidence>
<dbReference type="PANTHER" id="PTHR45138">
    <property type="entry name" value="REGULATORY COMPONENTS OF SENSORY TRANSDUCTION SYSTEM"/>
    <property type="match status" value="1"/>
</dbReference>
<sequence>MKTERIRSVSLRVRLFAFAALAMTLVIGERTFSLARLYAEDLAAGEKHVAERLNVTMGGYNEALAAMRATLVTLASDVNALQPGLNAPLPPAAAAGSSAPVENAGNSPSAAECASLTRVAGSINVVETLSLVDTNGIVRCSSRSASVGLDLSGRDYFRIAMRGITSIEPVRRRLISAQPAIFAAQPITLESGEVVGVLVARVNLRALFPESIFTDLGPNTDVILVSPEGVVMETYPSGRFAPGHDLSNSPAVARAMTNTRGTLLAEGPDGIQRIFAYARLPDSNMHLLVGVEQNTVLGPAERATWRAGLTIIVASILILGGLWLAGERLVVAPVQALADRLIRFGHGEIESTTSTVVITELEPLTKAFEGMARELTRRETALRSANRRLNSLASLDPLTGIANRRSFDAILALQWNSSSRLSMLILDIDSFKLFNDHYGHKEGDRCIRAVAQTLSSTVRNSDMVARVGGEEFAVLMPNAELSTATEVAERLRRAVEGLAIPHIANILGHVTISVGCASCQPSAELSPSSLYVAADRALYEAKHAGRNTVRASVNLAAADPAKDVETVRAGRAGGATG</sequence>
<dbReference type="GO" id="GO:0052621">
    <property type="term" value="F:diguanylate cyclase activity"/>
    <property type="evidence" value="ECO:0007669"/>
    <property type="project" value="UniProtKB-EC"/>
</dbReference>
<dbReference type="GO" id="GO:0043709">
    <property type="term" value="P:cell adhesion involved in single-species biofilm formation"/>
    <property type="evidence" value="ECO:0007669"/>
    <property type="project" value="TreeGrafter"/>
</dbReference>
<dbReference type="EMBL" id="QFQD01000088">
    <property type="protein sequence ID" value="PZQ79443.1"/>
    <property type="molecule type" value="Genomic_DNA"/>
</dbReference>
<accession>A0A2W5SIN8</accession>
<dbReference type="Proteomes" id="UP000248887">
    <property type="component" value="Unassembled WGS sequence"/>
</dbReference>
<dbReference type="SMART" id="SM00267">
    <property type="entry name" value="GGDEF"/>
    <property type="match status" value="1"/>
</dbReference>
<dbReference type="InterPro" id="IPR050469">
    <property type="entry name" value="Diguanylate_Cyclase"/>
</dbReference>
<dbReference type="GO" id="GO:0007165">
    <property type="term" value="P:signal transduction"/>
    <property type="evidence" value="ECO:0007669"/>
    <property type="project" value="InterPro"/>
</dbReference>
<dbReference type="CDD" id="cd12915">
    <property type="entry name" value="PDC2_DGC_like"/>
    <property type="match status" value="1"/>
</dbReference>
<dbReference type="Pfam" id="PF00990">
    <property type="entry name" value="GGDEF"/>
    <property type="match status" value="1"/>
</dbReference>
<name>A0A2W5SIN8_ANCNO</name>
<dbReference type="InterPro" id="IPR000160">
    <property type="entry name" value="GGDEF_dom"/>
</dbReference>
<proteinExistence type="predicted"/>
<dbReference type="EC" id="2.7.7.65" evidence="1"/>
<feature type="domain" description="GGDEF" evidence="4">
    <location>
        <begin position="419"/>
        <end position="554"/>
    </location>
</feature>
<comment type="caution">
    <text evidence="5">The sequence shown here is derived from an EMBL/GenBank/DDBJ whole genome shotgun (WGS) entry which is preliminary data.</text>
</comment>
<dbReference type="InterPro" id="IPR029787">
    <property type="entry name" value="Nucleotide_cyclase"/>
</dbReference>
<organism evidence="5 6">
    <name type="scientific">Ancylobacter novellus</name>
    <name type="common">Thiobacillus novellus</name>
    <dbReference type="NCBI Taxonomy" id="921"/>
    <lineage>
        <taxon>Bacteria</taxon>
        <taxon>Pseudomonadati</taxon>
        <taxon>Pseudomonadota</taxon>
        <taxon>Alphaproteobacteria</taxon>
        <taxon>Hyphomicrobiales</taxon>
        <taxon>Xanthobacteraceae</taxon>
        <taxon>Ancylobacter</taxon>
    </lineage>
</organism>
<dbReference type="CDD" id="cd12914">
    <property type="entry name" value="PDC1_DGC_like"/>
    <property type="match status" value="1"/>
</dbReference>
<feature type="domain" description="HAMP" evidence="3">
    <location>
        <begin position="328"/>
        <end position="380"/>
    </location>
</feature>
<dbReference type="InterPro" id="IPR003660">
    <property type="entry name" value="HAMP_dom"/>
</dbReference>
<comment type="catalytic activity">
    <reaction evidence="2">
        <text>2 GTP = 3',3'-c-di-GMP + 2 diphosphate</text>
        <dbReference type="Rhea" id="RHEA:24898"/>
        <dbReference type="ChEBI" id="CHEBI:33019"/>
        <dbReference type="ChEBI" id="CHEBI:37565"/>
        <dbReference type="ChEBI" id="CHEBI:58805"/>
        <dbReference type="EC" id="2.7.7.65"/>
    </reaction>
</comment>
<evidence type="ECO:0000313" key="5">
    <source>
        <dbReference type="EMBL" id="PZQ79443.1"/>
    </source>
</evidence>
<dbReference type="CDD" id="cd01949">
    <property type="entry name" value="GGDEF"/>
    <property type="match status" value="1"/>
</dbReference>
<dbReference type="PANTHER" id="PTHR45138:SF9">
    <property type="entry name" value="DIGUANYLATE CYCLASE DGCM-RELATED"/>
    <property type="match status" value="1"/>
</dbReference>